<keyword evidence="1" id="KW-0472">Membrane</keyword>
<keyword evidence="3" id="KW-1185">Reference proteome</keyword>
<reference evidence="2 3" key="1">
    <citation type="submission" date="2019-02" db="EMBL/GenBank/DDBJ databases">
        <title>Deep-cultivation of Planctomycetes and their phenomic and genomic characterization uncovers novel biology.</title>
        <authorList>
            <person name="Wiegand S."/>
            <person name="Jogler M."/>
            <person name="Boedeker C."/>
            <person name="Pinto D."/>
            <person name="Vollmers J."/>
            <person name="Rivas-Marin E."/>
            <person name="Kohn T."/>
            <person name="Peeters S.H."/>
            <person name="Heuer A."/>
            <person name="Rast P."/>
            <person name="Oberbeckmann S."/>
            <person name="Bunk B."/>
            <person name="Jeske O."/>
            <person name="Meyerdierks A."/>
            <person name="Storesund J.E."/>
            <person name="Kallscheuer N."/>
            <person name="Luecker S."/>
            <person name="Lage O.M."/>
            <person name="Pohl T."/>
            <person name="Merkel B.J."/>
            <person name="Hornburger P."/>
            <person name="Mueller R.-W."/>
            <person name="Bruemmer F."/>
            <person name="Labrenz M."/>
            <person name="Spormann A.M."/>
            <person name="Op den Camp H."/>
            <person name="Overmann J."/>
            <person name="Amann R."/>
            <person name="Jetten M.S.M."/>
            <person name="Mascher T."/>
            <person name="Medema M.H."/>
            <person name="Devos D.P."/>
            <person name="Kaster A.-K."/>
            <person name="Ovreas L."/>
            <person name="Rohde M."/>
            <person name="Galperin M.Y."/>
            <person name="Jogler C."/>
        </authorList>
    </citation>
    <scope>NUCLEOTIDE SEQUENCE [LARGE SCALE GENOMIC DNA]</scope>
    <source>
        <strain evidence="2 3">Pla133</strain>
    </source>
</reference>
<keyword evidence="1" id="KW-0812">Transmembrane</keyword>
<dbReference type="RefSeq" id="WP_419191936.1">
    <property type="nucleotide sequence ID" value="NZ_CP036287.1"/>
</dbReference>
<feature type="transmembrane region" description="Helical" evidence="1">
    <location>
        <begin position="398"/>
        <end position="418"/>
    </location>
</feature>
<sequence length="446" mass="49302">MRKYKGAEIPAAAAGGNGEKIKLIAMSVALLLVIGAYAFNQLRRDGLDEAAEADLPVVGEATIEVPAPPPGLFEGVSDATDEERVLIEHDELEVLLAHVRSLTPTHYETADTQRMDAAAVAAIRADPAAHRGDFYSVRGEVLDLRERVAPSGTKHWAALLRTSEGDVVHVRSPRLVDRDLAAGQWARLDGLFFKLLSDQDKDGAWVTGPMVVGSRIVRSYEDFGQVAQIERELLLGIADDGLDAPGSFPDLVRWRVLAWMRDMPADAIDWEQAPELNGELMDRIVENGDEYRGQAFVLPASRVQSMSRKAAGENPARLDYVYESWIGNSTWTRHSPMLFTISSAGTDELAMKDLVEGQLVFIKNMAYDTVDNVRRLVPVFAARELRTFNPGNDITLRVFGAAFLGFLVLMTLTIAILWQRSQARSKALQLKLIERRRARRAATVEA</sequence>
<evidence type="ECO:0000313" key="3">
    <source>
        <dbReference type="Proteomes" id="UP000316921"/>
    </source>
</evidence>
<evidence type="ECO:0000313" key="2">
    <source>
        <dbReference type="EMBL" id="QDU69938.1"/>
    </source>
</evidence>
<protein>
    <submittedName>
        <fullName evidence="2">Uncharacterized protein</fullName>
    </submittedName>
</protein>
<dbReference type="KEGG" id="pbap:Pla133_50610"/>
<accession>A0A518BSJ7</accession>
<name>A0A518BSJ7_9BACT</name>
<keyword evidence="1" id="KW-1133">Transmembrane helix</keyword>
<dbReference type="AlphaFoldDB" id="A0A518BSJ7"/>
<feature type="transmembrane region" description="Helical" evidence="1">
    <location>
        <begin position="21"/>
        <end position="39"/>
    </location>
</feature>
<organism evidence="2 3">
    <name type="scientific">Engelhardtia mirabilis</name>
    <dbReference type="NCBI Taxonomy" id="2528011"/>
    <lineage>
        <taxon>Bacteria</taxon>
        <taxon>Pseudomonadati</taxon>
        <taxon>Planctomycetota</taxon>
        <taxon>Planctomycetia</taxon>
        <taxon>Planctomycetia incertae sedis</taxon>
        <taxon>Engelhardtia</taxon>
    </lineage>
</organism>
<dbReference type="EMBL" id="CP036287">
    <property type="protein sequence ID" value="QDU69938.1"/>
    <property type="molecule type" value="Genomic_DNA"/>
</dbReference>
<dbReference type="Proteomes" id="UP000316921">
    <property type="component" value="Chromosome"/>
</dbReference>
<evidence type="ECO:0000256" key="1">
    <source>
        <dbReference type="SAM" id="Phobius"/>
    </source>
</evidence>
<proteinExistence type="predicted"/>
<gene>
    <name evidence="2" type="ORF">Pla133_50610</name>
</gene>